<evidence type="ECO:0000313" key="7">
    <source>
        <dbReference type="Proteomes" id="UP000614811"/>
    </source>
</evidence>
<feature type="transmembrane region" description="Helical" evidence="4">
    <location>
        <begin position="257"/>
        <end position="275"/>
    </location>
</feature>
<keyword evidence="4" id="KW-0812">Transmembrane</keyword>
<dbReference type="SMART" id="SM00387">
    <property type="entry name" value="HATPase_c"/>
    <property type="match status" value="1"/>
</dbReference>
<dbReference type="EC" id="2.7.13.3" evidence="2"/>
<dbReference type="Gene3D" id="1.10.287.130">
    <property type="match status" value="1"/>
</dbReference>
<evidence type="ECO:0000256" key="4">
    <source>
        <dbReference type="SAM" id="Phobius"/>
    </source>
</evidence>
<dbReference type="Pfam" id="PF02518">
    <property type="entry name" value="HATPase_c"/>
    <property type="match status" value="1"/>
</dbReference>
<proteinExistence type="predicted"/>
<evidence type="ECO:0000256" key="2">
    <source>
        <dbReference type="ARBA" id="ARBA00012438"/>
    </source>
</evidence>
<dbReference type="Gene3D" id="3.30.565.10">
    <property type="entry name" value="Histidine kinase-like ATPase, C-terminal domain"/>
    <property type="match status" value="1"/>
</dbReference>
<dbReference type="PANTHER" id="PTHR43065">
    <property type="entry name" value="SENSOR HISTIDINE KINASE"/>
    <property type="match status" value="1"/>
</dbReference>
<keyword evidence="7" id="KW-1185">Reference proteome</keyword>
<comment type="caution">
    <text evidence="6">The sequence shown here is derived from an EMBL/GenBank/DDBJ whole genome shotgun (WGS) entry which is preliminary data.</text>
</comment>
<evidence type="ECO:0000256" key="1">
    <source>
        <dbReference type="ARBA" id="ARBA00000085"/>
    </source>
</evidence>
<keyword evidence="3" id="KW-0597">Phosphoprotein</keyword>
<keyword evidence="4" id="KW-1133">Transmembrane helix</keyword>
<organism evidence="6 7">
    <name type="scientific">Arenicella chitinivorans</name>
    <dbReference type="NCBI Taxonomy" id="1329800"/>
    <lineage>
        <taxon>Bacteria</taxon>
        <taxon>Pseudomonadati</taxon>
        <taxon>Pseudomonadota</taxon>
        <taxon>Gammaproteobacteria</taxon>
        <taxon>Arenicellales</taxon>
        <taxon>Arenicellaceae</taxon>
        <taxon>Arenicella</taxon>
    </lineage>
</organism>
<dbReference type="AlphaFoldDB" id="A0A918S283"/>
<dbReference type="PANTHER" id="PTHR43065:SF50">
    <property type="entry name" value="HISTIDINE KINASE"/>
    <property type="match status" value="1"/>
</dbReference>
<comment type="catalytic activity">
    <reaction evidence="1">
        <text>ATP + protein L-histidine = ADP + protein N-phospho-L-histidine.</text>
        <dbReference type="EC" id="2.7.13.3"/>
    </reaction>
</comment>
<name>A0A918S283_9GAMM</name>
<dbReference type="PROSITE" id="PS50109">
    <property type="entry name" value="HIS_KIN"/>
    <property type="match status" value="1"/>
</dbReference>
<reference evidence="6" key="1">
    <citation type="journal article" date="2014" name="Int. J. Syst. Evol. Microbiol.">
        <title>Complete genome sequence of Corynebacterium casei LMG S-19264T (=DSM 44701T), isolated from a smear-ripened cheese.</title>
        <authorList>
            <consortium name="US DOE Joint Genome Institute (JGI-PGF)"/>
            <person name="Walter F."/>
            <person name="Albersmeier A."/>
            <person name="Kalinowski J."/>
            <person name="Ruckert C."/>
        </authorList>
    </citation>
    <scope>NUCLEOTIDE SEQUENCE</scope>
    <source>
        <strain evidence="6">KCTC 12711</strain>
    </source>
</reference>
<accession>A0A918S283</accession>
<protein>
    <recommendedName>
        <fullName evidence="2">histidine kinase</fullName>
        <ecNumber evidence="2">2.7.13.3</ecNumber>
    </recommendedName>
</protein>
<keyword evidence="4" id="KW-0472">Membrane</keyword>
<evidence type="ECO:0000313" key="6">
    <source>
        <dbReference type="EMBL" id="GHA20236.1"/>
    </source>
</evidence>
<dbReference type="CDD" id="cd00082">
    <property type="entry name" value="HisKA"/>
    <property type="match status" value="1"/>
</dbReference>
<dbReference type="SUPFAM" id="SSF55874">
    <property type="entry name" value="ATPase domain of HSP90 chaperone/DNA topoisomerase II/histidine kinase"/>
    <property type="match status" value="1"/>
</dbReference>
<feature type="domain" description="Histidine kinase" evidence="5">
    <location>
        <begin position="322"/>
        <end position="575"/>
    </location>
</feature>
<reference evidence="6" key="2">
    <citation type="submission" date="2020-09" db="EMBL/GenBank/DDBJ databases">
        <authorList>
            <person name="Sun Q."/>
            <person name="Kim S."/>
        </authorList>
    </citation>
    <scope>NUCLEOTIDE SEQUENCE</scope>
    <source>
        <strain evidence="6">KCTC 12711</strain>
    </source>
</reference>
<dbReference type="InterPro" id="IPR003661">
    <property type="entry name" value="HisK_dim/P_dom"/>
</dbReference>
<dbReference type="SUPFAM" id="SSF47384">
    <property type="entry name" value="Homodimeric domain of signal transducing histidine kinase"/>
    <property type="match status" value="1"/>
</dbReference>
<evidence type="ECO:0000256" key="3">
    <source>
        <dbReference type="ARBA" id="ARBA00022553"/>
    </source>
</evidence>
<dbReference type="InterPro" id="IPR003594">
    <property type="entry name" value="HATPase_dom"/>
</dbReference>
<evidence type="ECO:0000259" key="5">
    <source>
        <dbReference type="PROSITE" id="PS50109"/>
    </source>
</evidence>
<dbReference type="InterPro" id="IPR005467">
    <property type="entry name" value="His_kinase_dom"/>
</dbReference>
<dbReference type="Proteomes" id="UP000614811">
    <property type="component" value="Unassembled WGS sequence"/>
</dbReference>
<dbReference type="InterPro" id="IPR036890">
    <property type="entry name" value="HATPase_C_sf"/>
</dbReference>
<feature type="transmembrane region" description="Helical" evidence="4">
    <location>
        <begin position="20"/>
        <end position="39"/>
    </location>
</feature>
<dbReference type="PRINTS" id="PR00344">
    <property type="entry name" value="BCTRLSENSOR"/>
</dbReference>
<dbReference type="InterPro" id="IPR036097">
    <property type="entry name" value="HisK_dim/P_sf"/>
</dbReference>
<dbReference type="GO" id="GO:0000155">
    <property type="term" value="F:phosphorelay sensor kinase activity"/>
    <property type="evidence" value="ECO:0007669"/>
    <property type="project" value="InterPro"/>
</dbReference>
<sequence length="588" mass="65783">MQGSAPYQFVITREYSVKLYASILLLMALIGIGLTAYLINTESRLDQTVFQQTTKSIRNLQALDKTLQQLLTKSQFVGIADHQQLDELNYQLSEEFDNLRYDALFEEIERSPILSIAVQEADQLFKRRDQSLKIYLGLNLNFADALKQLRDDNLRLLQPGDPTALVADAQTLYWINLLLMDLATGMPNNLESVYPQPPTSTLVQHAQQIAILYPKTQKALNDVSQVPIAEQLDRIEEAYTDFHNLAIAKANRFRNALMVYGLALLIALLFFAVQIRRNYLYLEQQVAIRTREIEQAFEQLRESQEQLIQSEKMASLGQMVAGVAHEINTPLGYVSSNLDALKLNFSDLDLVVQQLGSVLTEARRKPQSRPQLTTELVKTLKAYEQADTAALMQESTQLMNDGEYGLSEISKLVHSLKDFARLDRQSLDQVCVQNCIESSLTIASNHLRENQVKVIKQFSPTPKISCYPSKLNQVFLNIITNACQSMAERGGALTITLDQHDHGVVVRFQDQGTGMDEQTKQKMFDPFFTSKPIGQGTGLGMSIAYKIIAAHQGQIDVGSTLGEGTVITISLPTQQATSISDTIITDAA</sequence>
<dbReference type="EMBL" id="BMXA01000008">
    <property type="protein sequence ID" value="GHA20236.1"/>
    <property type="molecule type" value="Genomic_DNA"/>
</dbReference>
<dbReference type="InterPro" id="IPR004358">
    <property type="entry name" value="Sig_transdc_His_kin-like_C"/>
</dbReference>
<gene>
    <name evidence="6" type="ORF">GCM10008090_32740</name>
</gene>